<proteinExistence type="predicted"/>
<comment type="caution">
    <text evidence="1">The sequence shown here is derived from an EMBL/GenBank/DDBJ whole genome shotgun (WGS) entry which is preliminary data.</text>
</comment>
<accession>A0A8J8CHE5</accession>
<evidence type="ECO:0000313" key="2">
    <source>
        <dbReference type="Proteomes" id="UP000646053"/>
    </source>
</evidence>
<name>A0A8J8CHE5_9CYAN</name>
<protein>
    <submittedName>
        <fullName evidence="1">Uncharacterized protein</fullName>
    </submittedName>
</protein>
<keyword evidence="2" id="KW-1185">Reference proteome</keyword>
<evidence type="ECO:0000313" key="1">
    <source>
        <dbReference type="EMBL" id="NDJ16564.1"/>
    </source>
</evidence>
<reference evidence="1" key="1">
    <citation type="submission" date="2019-12" db="EMBL/GenBank/DDBJ databases">
        <title>High-Quality draft genome sequences of three cyanobacteria isolated from the limestone walls of the Old Cathedral of Coimbra.</title>
        <authorList>
            <person name="Tiago I."/>
            <person name="Soares F."/>
            <person name="Portugal A."/>
        </authorList>
    </citation>
    <scope>NUCLEOTIDE SEQUENCE</scope>
    <source>
        <strain evidence="1">A</strain>
    </source>
</reference>
<dbReference type="Proteomes" id="UP000646053">
    <property type="component" value="Unassembled WGS sequence"/>
</dbReference>
<dbReference type="EMBL" id="WVIE01000004">
    <property type="protein sequence ID" value="NDJ16564.1"/>
    <property type="molecule type" value="Genomic_DNA"/>
</dbReference>
<dbReference type="RefSeq" id="WP_162422080.1">
    <property type="nucleotide sequence ID" value="NZ_WVIE01000004.1"/>
</dbReference>
<gene>
    <name evidence="1" type="ORF">GS601_04530</name>
</gene>
<organism evidence="1 2">
    <name type="scientific">Myxacorys almedinensis A</name>
    <dbReference type="NCBI Taxonomy" id="2690445"/>
    <lineage>
        <taxon>Bacteria</taxon>
        <taxon>Bacillati</taxon>
        <taxon>Cyanobacteriota</taxon>
        <taxon>Cyanophyceae</taxon>
        <taxon>Leptolyngbyales</taxon>
        <taxon>Leptolyngbyaceae</taxon>
        <taxon>Myxacorys</taxon>
        <taxon>Myxacorys almedinensis</taxon>
    </lineage>
</organism>
<sequence length="56" mass="6051">MLRSKAKPLQATVFEVALCANRPVRSLHPCHDSVTSLVDAVDRLVQAVSSSVNAVY</sequence>
<dbReference type="AlphaFoldDB" id="A0A8J8CHE5"/>